<reference evidence="1 4" key="1">
    <citation type="submission" date="2015-09" db="EMBL/GenBank/DDBJ databases">
        <authorList>
            <consortium name="Pathogen Informatics"/>
        </authorList>
    </citation>
    <scope>NUCLEOTIDE SEQUENCE [LARGE SCALE GENOMIC DNA]</scope>
    <source>
        <strain evidence="1 4">2789STDY5608840</strain>
    </source>
</reference>
<evidence type="ECO:0000313" key="1">
    <source>
        <dbReference type="EMBL" id="CUN85708.1"/>
    </source>
</evidence>
<proteinExistence type="predicted"/>
<gene>
    <name evidence="1" type="ORF">ERS852397_00946</name>
    <name evidence="3" type="ORF">F2Z09_10840</name>
    <name evidence="2" type="ORF">F2Z22_09685</name>
</gene>
<evidence type="ECO:0000313" key="2">
    <source>
        <dbReference type="EMBL" id="KAA5230490.1"/>
    </source>
</evidence>
<dbReference type="InterPro" id="IPR008266">
    <property type="entry name" value="Tyr_kinase_AS"/>
</dbReference>
<dbReference type="RefSeq" id="WP_007756370.1">
    <property type="nucleotide sequence ID" value="NZ_CABIXA010000004.1"/>
</dbReference>
<dbReference type="Pfam" id="PF06293">
    <property type="entry name" value="Kdo"/>
    <property type="match status" value="1"/>
</dbReference>
<keyword evidence="6" id="KW-1185">Reference proteome</keyword>
<name>A0A174ADW7_9BACE</name>
<keyword evidence="1" id="KW-0418">Kinase</keyword>
<protein>
    <submittedName>
        <fullName evidence="1">Lipopolysaccharide kinase (Kdo/WaaP) family</fullName>
    </submittedName>
    <submittedName>
        <fullName evidence="2">Phosphotransferase</fullName>
    </submittedName>
</protein>
<sequence>MKIVVNPTYEHLRKFIESVPDTFEREGRIIYSGRNLIKVMEVDGIEINVKRYGIPALANRIVYSFFRTPKGKRAFEYPQMLLQKGVETPAPIAYIEERKCGLINYSYFVSMQSPYQRNFYEFGNADVERCKDLIIAFAQYTANLHQAGIMHRDYSPGNILFDRIDGEYHFMLVDINRMTFGEISVDMGCANFARLWGQKAFFEMLAKEYAKARHADEAHCVERVLACRKKFWTYFAKKHMVKYKLEL</sequence>
<reference evidence="5 6" key="2">
    <citation type="journal article" date="2019" name="Nat. Med.">
        <title>A library of human gut bacterial isolates paired with longitudinal multiomics data enables mechanistic microbiome research.</title>
        <authorList>
            <person name="Poyet M."/>
            <person name="Groussin M."/>
            <person name="Gibbons S.M."/>
            <person name="Avila-Pacheco J."/>
            <person name="Jiang X."/>
            <person name="Kearney S.M."/>
            <person name="Perrotta A.R."/>
            <person name="Berdy B."/>
            <person name="Zhao S."/>
            <person name="Lieberman T.D."/>
            <person name="Swanson P.K."/>
            <person name="Smith M."/>
            <person name="Roesemann S."/>
            <person name="Alexander J.E."/>
            <person name="Rich S.A."/>
            <person name="Livny J."/>
            <person name="Vlamakis H."/>
            <person name="Clish C."/>
            <person name="Bullock K."/>
            <person name="Deik A."/>
            <person name="Scott J."/>
            <person name="Pierce K.A."/>
            <person name="Xavier R.J."/>
            <person name="Alm E.J."/>
        </authorList>
    </citation>
    <scope>NUCLEOTIDE SEQUENCE [LARGE SCALE GENOMIC DNA]</scope>
    <source>
        <strain evidence="3 6">BIOML-A2</strain>
        <strain evidence="2 5">BIOML-A6</strain>
    </source>
</reference>
<evidence type="ECO:0000313" key="4">
    <source>
        <dbReference type="Proteomes" id="UP000095517"/>
    </source>
</evidence>
<dbReference type="EMBL" id="VWAG01000016">
    <property type="protein sequence ID" value="KAA5257276.1"/>
    <property type="molecule type" value="Genomic_DNA"/>
</dbReference>
<evidence type="ECO:0000313" key="3">
    <source>
        <dbReference type="EMBL" id="KAA5257276.1"/>
    </source>
</evidence>
<dbReference type="SUPFAM" id="SSF56112">
    <property type="entry name" value="Protein kinase-like (PK-like)"/>
    <property type="match status" value="1"/>
</dbReference>
<dbReference type="Proteomes" id="UP000440198">
    <property type="component" value="Unassembled WGS sequence"/>
</dbReference>
<dbReference type="Proteomes" id="UP000095517">
    <property type="component" value="Unassembled WGS sequence"/>
</dbReference>
<dbReference type="Proteomes" id="UP000421791">
    <property type="component" value="Unassembled WGS sequence"/>
</dbReference>
<evidence type="ECO:0000313" key="6">
    <source>
        <dbReference type="Proteomes" id="UP000440198"/>
    </source>
</evidence>
<dbReference type="GO" id="GO:0004672">
    <property type="term" value="F:protein kinase activity"/>
    <property type="evidence" value="ECO:0007669"/>
    <property type="project" value="InterPro"/>
</dbReference>
<evidence type="ECO:0000313" key="5">
    <source>
        <dbReference type="Proteomes" id="UP000421791"/>
    </source>
</evidence>
<dbReference type="Gene3D" id="1.10.510.10">
    <property type="entry name" value="Transferase(Phosphotransferase) domain 1"/>
    <property type="match status" value="1"/>
</dbReference>
<keyword evidence="2" id="KW-0808">Transferase</keyword>
<organism evidence="1 4">
    <name type="scientific">Bacteroides finegoldii</name>
    <dbReference type="NCBI Taxonomy" id="338188"/>
    <lineage>
        <taxon>Bacteria</taxon>
        <taxon>Pseudomonadati</taxon>
        <taxon>Bacteroidota</taxon>
        <taxon>Bacteroidia</taxon>
        <taxon>Bacteroidales</taxon>
        <taxon>Bacteroidaceae</taxon>
        <taxon>Bacteroides</taxon>
    </lineage>
</organism>
<dbReference type="EMBL" id="CYZH01000004">
    <property type="protein sequence ID" value="CUN85708.1"/>
    <property type="molecule type" value="Genomic_DNA"/>
</dbReference>
<dbReference type="AlphaFoldDB" id="A0A174ADW7"/>
<dbReference type="GeneID" id="92987473"/>
<accession>A0A174ADW7</accession>
<dbReference type="InterPro" id="IPR011009">
    <property type="entry name" value="Kinase-like_dom_sf"/>
</dbReference>
<dbReference type="PROSITE" id="PS00109">
    <property type="entry name" value="PROTEIN_KINASE_TYR"/>
    <property type="match status" value="1"/>
</dbReference>
<dbReference type="EMBL" id="VWAK01000012">
    <property type="protein sequence ID" value="KAA5230490.1"/>
    <property type="molecule type" value="Genomic_DNA"/>
</dbReference>
<dbReference type="STRING" id="338188.ERS852397_00946"/>